<dbReference type="STRING" id="44941.A0A397UJK6"/>
<proteinExistence type="predicted"/>
<dbReference type="PIRSF" id="PIRSF005739">
    <property type="entry name" value="O-mtase"/>
    <property type="match status" value="1"/>
</dbReference>
<dbReference type="GO" id="GO:0008171">
    <property type="term" value="F:O-methyltransferase activity"/>
    <property type="evidence" value="ECO:0007669"/>
    <property type="project" value="InterPro"/>
</dbReference>
<name>A0A397UJK6_9GLOM</name>
<dbReference type="InterPro" id="IPR029063">
    <property type="entry name" value="SAM-dependent_MTases_sf"/>
</dbReference>
<evidence type="ECO:0000313" key="7">
    <source>
        <dbReference type="Proteomes" id="UP000266673"/>
    </source>
</evidence>
<protein>
    <recommendedName>
        <fullName evidence="5">O-methyltransferase C-terminal domain-containing protein</fullName>
    </recommendedName>
</protein>
<keyword evidence="7" id="KW-1185">Reference proteome</keyword>
<dbReference type="Pfam" id="PF00891">
    <property type="entry name" value="Methyltransf_2"/>
    <property type="match status" value="1"/>
</dbReference>
<dbReference type="Gene3D" id="3.40.50.150">
    <property type="entry name" value="Vaccinia Virus protein VP39"/>
    <property type="match status" value="2"/>
</dbReference>
<keyword evidence="4" id="KW-1133">Transmembrane helix</keyword>
<accession>A0A397UJK6</accession>
<dbReference type="PROSITE" id="PS51683">
    <property type="entry name" value="SAM_OMT_II"/>
    <property type="match status" value="1"/>
</dbReference>
<organism evidence="6 7">
    <name type="scientific">Gigaspora rosea</name>
    <dbReference type="NCBI Taxonomy" id="44941"/>
    <lineage>
        <taxon>Eukaryota</taxon>
        <taxon>Fungi</taxon>
        <taxon>Fungi incertae sedis</taxon>
        <taxon>Mucoromycota</taxon>
        <taxon>Glomeromycotina</taxon>
        <taxon>Glomeromycetes</taxon>
        <taxon>Diversisporales</taxon>
        <taxon>Gigasporaceae</taxon>
        <taxon>Gigaspora</taxon>
    </lineage>
</organism>
<dbReference type="SUPFAM" id="SSF46785">
    <property type="entry name" value="Winged helix' DNA-binding domain"/>
    <property type="match status" value="1"/>
</dbReference>
<evidence type="ECO:0000313" key="6">
    <source>
        <dbReference type="EMBL" id="RIB08969.1"/>
    </source>
</evidence>
<reference evidence="6 7" key="1">
    <citation type="submission" date="2018-06" db="EMBL/GenBank/DDBJ databases">
        <title>Comparative genomics reveals the genomic features of Rhizophagus irregularis, R. cerebriforme, R. diaphanum and Gigaspora rosea, and their symbiotic lifestyle signature.</title>
        <authorList>
            <person name="Morin E."/>
            <person name="San Clemente H."/>
            <person name="Chen E.C.H."/>
            <person name="De La Providencia I."/>
            <person name="Hainaut M."/>
            <person name="Kuo A."/>
            <person name="Kohler A."/>
            <person name="Murat C."/>
            <person name="Tang N."/>
            <person name="Roy S."/>
            <person name="Loubradou J."/>
            <person name="Henrissat B."/>
            <person name="Grigoriev I.V."/>
            <person name="Corradi N."/>
            <person name="Roux C."/>
            <person name="Martin F.M."/>
        </authorList>
    </citation>
    <scope>NUCLEOTIDE SEQUENCE [LARGE SCALE GENOMIC DNA]</scope>
    <source>
        <strain evidence="6 7">DAOM 194757</strain>
    </source>
</reference>
<feature type="domain" description="O-methyltransferase C-terminal" evidence="5">
    <location>
        <begin position="159"/>
        <end position="260"/>
    </location>
</feature>
<keyword evidence="1" id="KW-0489">Methyltransferase</keyword>
<dbReference type="Proteomes" id="UP000266673">
    <property type="component" value="Unassembled WGS sequence"/>
</dbReference>
<feature type="transmembrane region" description="Helical" evidence="4">
    <location>
        <begin position="72"/>
        <end position="92"/>
    </location>
</feature>
<keyword evidence="4" id="KW-0472">Membrane</keyword>
<dbReference type="InterPro" id="IPR001077">
    <property type="entry name" value="COMT_C"/>
</dbReference>
<keyword evidence="4" id="KW-0812">Transmembrane</keyword>
<dbReference type="InterPro" id="IPR036388">
    <property type="entry name" value="WH-like_DNA-bd_sf"/>
</dbReference>
<dbReference type="SUPFAM" id="SSF53335">
    <property type="entry name" value="S-adenosyl-L-methionine-dependent methyltransferases"/>
    <property type="match status" value="1"/>
</dbReference>
<dbReference type="AlphaFoldDB" id="A0A397UJK6"/>
<dbReference type="OrthoDB" id="2329154at2759"/>
<dbReference type="PANTHER" id="PTHR43712">
    <property type="entry name" value="PUTATIVE (AFU_ORTHOLOGUE AFUA_4G14580)-RELATED"/>
    <property type="match status" value="1"/>
</dbReference>
<keyword evidence="2" id="KW-0808">Transferase</keyword>
<evidence type="ECO:0000256" key="4">
    <source>
        <dbReference type="SAM" id="Phobius"/>
    </source>
</evidence>
<gene>
    <name evidence="6" type="ORF">C2G38_2269371</name>
</gene>
<dbReference type="InterPro" id="IPR016461">
    <property type="entry name" value="COMT-like"/>
</dbReference>
<evidence type="ECO:0000256" key="1">
    <source>
        <dbReference type="ARBA" id="ARBA00022603"/>
    </source>
</evidence>
<sequence>MYAEFQRQLYPPEYIALNEWSGFLISKVIYELTKLEIADIIKAQDGKMNISEIAKVTGADEDKLSNYMKSRWYIGISQVFVIVSEICFLFSIDRLLRVAASKGFFRVLDNGVYANNSQSLLLSKDHPHTFRNFFLLYEEIEISSSAKYLAYDLKLQTDNKKEQMTSFAKAHNGLELFEWLSLPDNKERLEIFNKAMVDQDNATDKGLYQDYDWSQYCNAKFVDVAGGVGGFLSQLMTHYPTMKGVLYELPKVIEMSEQLLIVERMIDEQTQSFIYQMDMLMMCLCNGKERTKSDMEKLLDKSGWKFTKITPCRGGFSVIEAVPL</sequence>
<dbReference type="GO" id="GO:0032259">
    <property type="term" value="P:methylation"/>
    <property type="evidence" value="ECO:0007669"/>
    <property type="project" value="UniProtKB-KW"/>
</dbReference>
<dbReference type="Gene3D" id="1.10.10.10">
    <property type="entry name" value="Winged helix-like DNA-binding domain superfamily/Winged helix DNA-binding domain"/>
    <property type="match status" value="2"/>
</dbReference>
<keyword evidence="3" id="KW-0949">S-adenosyl-L-methionine</keyword>
<evidence type="ECO:0000256" key="2">
    <source>
        <dbReference type="ARBA" id="ARBA00022679"/>
    </source>
</evidence>
<dbReference type="EMBL" id="QKWP01001435">
    <property type="protein sequence ID" value="RIB08969.1"/>
    <property type="molecule type" value="Genomic_DNA"/>
</dbReference>
<evidence type="ECO:0000259" key="5">
    <source>
        <dbReference type="Pfam" id="PF00891"/>
    </source>
</evidence>
<dbReference type="InterPro" id="IPR036390">
    <property type="entry name" value="WH_DNA-bd_sf"/>
</dbReference>
<evidence type="ECO:0000256" key="3">
    <source>
        <dbReference type="ARBA" id="ARBA00022691"/>
    </source>
</evidence>
<dbReference type="PANTHER" id="PTHR43712:SF2">
    <property type="entry name" value="O-METHYLTRANSFERASE CICE"/>
    <property type="match status" value="1"/>
</dbReference>
<comment type="caution">
    <text evidence="6">The sequence shown here is derived from an EMBL/GenBank/DDBJ whole genome shotgun (WGS) entry which is preliminary data.</text>
</comment>